<sequence length="850" mass="94933">MGDGPARRPSHGPVSVPSICISSGSSSNSEDNDSGHNINNSNTTQGDAGGGGAGRGSSIAPATGFRPQAIRIQEPAERRPLLPQRAAFPHNLDREVFSCYSYGTGPGASASASASPNGAHRHLPVYTNIHRIRRDIISVVEDYLSLDQLRDVRLNVSVIRPLVDKLYEQDDISIVYCLLVNRAQFLAEQAHLSNRQNVNYTRAMLCELIATRILRRFNEDNEGPENLLVLAHVLIAGFEPFQNAPDEIRREVGASTAHHRTLPALEVAILSESRIFLASTSCQKIVDAIYEGRVIYTPSSFMDILPDRYKQRPISLYNPREASLLNQYRLVVPRTRNYLELMHFVVLLGLYLAFMSERDAEQFSKLEVCFTVYALGWVLDQFATLLEHGWDVYAQNLWSFLDVTFAVIYWVYLIIRIYGWKTASLEAGQQALDVLAMGAPVLVPRLAFNLLSDNLVFLSLRSMMSDFALLSALAAWCFLGFLLSLFWLGNGGFGPATISKWMIYIWFGLDGSGIQHSTEFHKILGPSLMVTFAFLGNTLFLTILVSMLSTTFSHIVNNAPAEIQFRRAVMTLEGVKGDAIFAYPPPFNILAILLLVPLKFCVSARWFHKIHVMSVRLINLPILLVIALAERRSLSPHKLPALSPAPSVSKGHTITIRRRFWERWRITSHSDISTVFEVPVPDSVLGDVAADDDMTRHLIRRQFTPTARGLPIVEISSQQRPQQRPQKPSQQAQKLPPQPLSTSPEQIIQPPATPQQGHRVPSRRDSIAPFPGLRAELQDVLRESDEVSDIASRLETLEERMQRIEGLLEKLVGAHNGNVGSSSGEEGVEMMPSRRRRKSVAELNREAEEE</sequence>
<keyword evidence="1" id="KW-0175">Coiled coil</keyword>
<evidence type="ECO:0000259" key="4">
    <source>
        <dbReference type="Pfam" id="PF23190"/>
    </source>
</evidence>
<feature type="transmembrane region" description="Helical" evidence="3">
    <location>
        <begin position="580"/>
        <end position="598"/>
    </location>
</feature>
<dbReference type="Pfam" id="PF23190">
    <property type="entry name" value="LHD_TRPY1"/>
    <property type="match status" value="1"/>
</dbReference>
<dbReference type="InterPro" id="IPR056337">
    <property type="entry name" value="LHD_YVC1"/>
</dbReference>
<feature type="compositionally biased region" description="Low complexity" evidence="2">
    <location>
        <begin position="716"/>
        <end position="734"/>
    </location>
</feature>
<evidence type="ECO:0000313" key="7">
    <source>
        <dbReference type="Proteomes" id="UP001273166"/>
    </source>
</evidence>
<name>A0AAJ0H3I9_9PEZI</name>
<dbReference type="AlphaFoldDB" id="A0AAJ0H3I9"/>
<feature type="transmembrane region" description="Helical" evidence="3">
    <location>
        <begin position="468"/>
        <end position="489"/>
    </location>
</feature>
<dbReference type="Proteomes" id="UP001273166">
    <property type="component" value="Unassembled WGS sequence"/>
</dbReference>
<comment type="caution">
    <text evidence="6">The sequence shown here is derived from an EMBL/GenBank/DDBJ whole genome shotgun (WGS) entry which is preliminary data.</text>
</comment>
<dbReference type="InterPro" id="IPR056336">
    <property type="entry name" value="YVC1_C"/>
</dbReference>
<dbReference type="PANTHER" id="PTHR35859:SF1">
    <property type="entry name" value="NONSELECTIVE CATION CHANNEL PROTEIN"/>
    <property type="match status" value="1"/>
</dbReference>
<accession>A0AAJ0H3I9</accession>
<feature type="domain" description="Calcium channel YVC1-like C-terminal transmembrane" evidence="5">
    <location>
        <begin position="344"/>
        <end position="632"/>
    </location>
</feature>
<dbReference type="PANTHER" id="PTHR35859">
    <property type="entry name" value="NONSELECTIVE CATION CHANNEL PROTEIN"/>
    <property type="match status" value="1"/>
</dbReference>
<dbReference type="InterPro" id="IPR052971">
    <property type="entry name" value="TRP_calcium_channel"/>
</dbReference>
<organism evidence="6 7">
    <name type="scientific">Chaetomium strumarium</name>
    <dbReference type="NCBI Taxonomy" id="1170767"/>
    <lineage>
        <taxon>Eukaryota</taxon>
        <taxon>Fungi</taxon>
        <taxon>Dikarya</taxon>
        <taxon>Ascomycota</taxon>
        <taxon>Pezizomycotina</taxon>
        <taxon>Sordariomycetes</taxon>
        <taxon>Sordariomycetidae</taxon>
        <taxon>Sordariales</taxon>
        <taxon>Chaetomiaceae</taxon>
        <taxon>Chaetomium</taxon>
    </lineage>
</organism>
<reference evidence="6" key="2">
    <citation type="submission" date="2023-06" db="EMBL/GenBank/DDBJ databases">
        <authorList>
            <consortium name="Lawrence Berkeley National Laboratory"/>
            <person name="Mondo S.J."/>
            <person name="Hensen N."/>
            <person name="Bonometti L."/>
            <person name="Westerberg I."/>
            <person name="Brannstrom I.O."/>
            <person name="Guillou S."/>
            <person name="Cros-Aarteil S."/>
            <person name="Calhoun S."/>
            <person name="Haridas S."/>
            <person name="Kuo A."/>
            <person name="Pangilinan J."/>
            <person name="Riley R."/>
            <person name="Labutti K."/>
            <person name="Andreopoulos B."/>
            <person name="Lipzen A."/>
            <person name="Chen C."/>
            <person name="Yanf M."/>
            <person name="Daum C."/>
            <person name="Ng V."/>
            <person name="Clum A."/>
            <person name="Steindorff A."/>
            <person name="Ohm R."/>
            <person name="Martin F."/>
            <person name="Silar P."/>
            <person name="Natvig D."/>
            <person name="Lalanne C."/>
            <person name="Gautier V."/>
            <person name="Ament-Velasquez S.L."/>
            <person name="Kruys A."/>
            <person name="Hutchinson M.I."/>
            <person name="Powell A.J."/>
            <person name="Barry K."/>
            <person name="Miller A.N."/>
            <person name="Grigoriev I.V."/>
            <person name="Debuchy R."/>
            <person name="Gladieux P."/>
            <person name="Thoren M.H."/>
            <person name="Johannesson H."/>
        </authorList>
    </citation>
    <scope>NUCLEOTIDE SEQUENCE</scope>
    <source>
        <strain evidence="6">CBS 333.67</strain>
    </source>
</reference>
<dbReference type="GeneID" id="87883177"/>
<evidence type="ECO:0008006" key="8">
    <source>
        <dbReference type="Google" id="ProtNLM"/>
    </source>
</evidence>
<evidence type="ECO:0000256" key="2">
    <source>
        <dbReference type="SAM" id="MobiDB-lite"/>
    </source>
</evidence>
<keyword evidence="3" id="KW-0812">Transmembrane</keyword>
<feature type="domain" description="YVC1 N-terminal linker helical" evidence="4">
    <location>
        <begin position="129"/>
        <end position="306"/>
    </location>
</feature>
<feature type="compositionally biased region" description="Basic and acidic residues" evidence="2">
    <location>
        <begin position="839"/>
        <end position="850"/>
    </location>
</feature>
<evidence type="ECO:0000259" key="5">
    <source>
        <dbReference type="Pfam" id="PF23317"/>
    </source>
</evidence>
<keyword evidence="3" id="KW-0472">Membrane</keyword>
<evidence type="ECO:0000256" key="3">
    <source>
        <dbReference type="SAM" id="Phobius"/>
    </source>
</evidence>
<dbReference type="Pfam" id="PF23317">
    <property type="entry name" value="YVC1_C"/>
    <property type="match status" value="1"/>
</dbReference>
<dbReference type="EMBL" id="JAUDZG010000001">
    <property type="protein sequence ID" value="KAK3311153.1"/>
    <property type="molecule type" value="Genomic_DNA"/>
</dbReference>
<gene>
    <name evidence="6" type="ORF">B0T15DRAFT_386884</name>
</gene>
<feature type="transmembrane region" description="Helical" evidence="3">
    <location>
        <begin position="338"/>
        <end position="354"/>
    </location>
</feature>
<feature type="compositionally biased region" description="Low complexity" evidence="2">
    <location>
        <begin position="816"/>
        <end position="825"/>
    </location>
</feature>
<protein>
    <recommendedName>
        <fullName evidence="8">Calcium channel YVC1</fullName>
    </recommendedName>
</protein>
<feature type="compositionally biased region" description="Polar residues" evidence="2">
    <location>
        <begin position="35"/>
        <end position="45"/>
    </location>
</feature>
<feature type="region of interest" description="Disordered" evidence="2">
    <location>
        <begin position="715"/>
        <end position="768"/>
    </location>
</feature>
<evidence type="ECO:0000313" key="6">
    <source>
        <dbReference type="EMBL" id="KAK3311153.1"/>
    </source>
</evidence>
<reference evidence="6" key="1">
    <citation type="journal article" date="2023" name="Mol. Phylogenet. Evol.">
        <title>Genome-scale phylogeny and comparative genomics of the fungal order Sordariales.</title>
        <authorList>
            <person name="Hensen N."/>
            <person name="Bonometti L."/>
            <person name="Westerberg I."/>
            <person name="Brannstrom I.O."/>
            <person name="Guillou S."/>
            <person name="Cros-Aarteil S."/>
            <person name="Calhoun S."/>
            <person name="Haridas S."/>
            <person name="Kuo A."/>
            <person name="Mondo S."/>
            <person name="Pangilinan J."/>
            <person name="Riley R."/>
            <person name="LaButti K."/>
            <person name="Andreopoulos B."/>
            <person name="Lipzen A."/>
            <person name="Chen C."/>
            <person name="Yan M."/>
            <person name="Daum C."/>
            <person name="Ng V."/>
            <person name="Clum A."/>
            <person name="Steindorff A."/>
            <person name="Ohm R.A."/>
            <person name="Martin F."/>
            <person name="Silar P."/>
            <person name="Natvig D.O."/>
            <person name="Lalanne C."/>
            <person name="Gautier V."/>
            <person name="Ament-Velasquez S.L."/>
            <person name="Kruys A."/>
            <person name="Hutchinson M.I."/>
            <person name="Powell A.J."/>
            <person name="Barry K."/>
            <person name="Miller A.N."/>
            <person name="Grigoriev I.V."/>
            <person name="Debuchy R."/>
            <person name="Gladieux P."/>
            <person name="Hiltunen Thoren M."/>
            <person name="Johannesson H."/>
        </authorList>
    </citation>
    <scope>NUCLEOTIDE SEQUENCE</scope>
    <source>
        <strain evidence="6">CBS 333.67</strain>
    </source>
</reference>
<keyword evidence="3" id="KW-1133">Transmembrane helix</keyword>
<feature type="transmembrane region" description="Helical" evidence="3">
    <location>
        <begin position="398"/>
        <end position="419"/>
    </location>
</feature>
<keyword evidence="7" id="KW-1185">Reference proteome</keyword>
<dbReference type="RefSeq" id="XP_062726933.1">
    <property type="nucleotide sequence ID" value="XM_062864348.1"/>
</dbReference>
<feature type="region of interest" description="Disordered" evidence="2">
    <location>
        <begin position="814"/>
        <end position="850"/>
    </location>
</feature>
<feature type="compositionally biased region" description="Low complexity" evidence="2">
    <location>
        <begin position="12"/>
        <end position="29"/>
    </location>
</feature>
<feature type="region of interest" description="Disordered" evidence="2">
    <location>
        <begin position="1"/>
        <end position="66"/>
    </location>
</feature>
<feature type="coiled-coil region" evidence="1">
    <location>
        <begin position="787"/>
        <end position="814"/>
    </location>
</feature>
<proteinExistence type="predicted"/>
<evidence type="ECO:0000256" key="1">
    <source>
        <dbReference type="SAM" id="Coils"/>
    </source>
</evidence>